<proteinExistence type="predicted"/>
<dbReference type="Proteomes" id="UP000315353">
    <property type="component" value="Unassembled WGS sequence"/>
</dbReference>
<dbReference type="AlphaFoldDB" id="A0AB73B7B9"/>
<evidence type="ECO:0000313" key="1">
    <source>
        <dbReference type="EMBL" id="GEB97778.1"/>
    </source>
</evidence>
<dbReference type="EMBL" id="BJNB01000016">
    <property type="protein sequence ID" value="GEB97778.1"/>
    <property type="molecule type" value="Genomic_DNA"/>
</dbReference>
<evidence type="ECO:0000313" key="2">
    <source>
        <dbReference type="Proteomes" id="UP000315353"/>
    </source>
</evidence>
<accession>A0AB73B7B9</accession>
<protein>
    <submittedName>
        <fullName evidence="1">Uncharacterized protein</fullName>
    </submittedName>
</protein>
<name>A0AB73B7B9_CORFL</name>
<comment type="caution">
    <text evidence="1">The sequence shown here is derived from an EMBL/GenBank/DDBJ whole genome shotgun (WGS) entry which is preliminary data.</text>
</comment>
<sequence length="85" mass="10161">MREWWAEKIDDGPAVDESKLTWASLLSHWDYIETDFHHFYGVDFDSGILSDRRWRWFRIRLVRLLGEDTAIARGLGLRKIPNVKE</sequence>
<reference evidence="1 2" key="1">
    <citation type="submission" date="2019-06" db="EMBL/GenBank/DDBJ databases">
        <title>Whole genome shotgun sequence of Corynebacterium flavescens NBRC 14136.</title>
        <authorList>
            <person name="Hosoyama A."/>
            <person name="Uohara A."/>
            <person name="Ohji S."/>
            <person name="Ichikawa N."/>
        </authorList>
    </citation>
    <scope>NUCLEOTIDE SEQUENCE [LARGE SCALE GENOMIC DNA]</scope>
    <source>
        <strain evidence="1 2">NBRC 14136</strain>
    </source>
</reference>
<gene>
    <name evidence="1" type="ORF">CFL01nite_12730</name>
</gene>
<organism evidence="1 2">
    <name type="scientific">Corynebacterium flavescens</name>
    <dbReference type="NCBI Taxonomy" id="28028"/>
    <lineage>
        <taxon>Bacteria</taxon>
        <taxon>Bacillati</taxon>
        <taxon>Actinomycetota</taxon>
        <taxon>Actinomycetes</taxon>
        <taxon>Mycobacteriales</taxon>
        <taxon>Corynebacteriaceae</taxon>
        <taxon>Corynebacterium</taxon>
    </lineage>
</organism>